<protein>
    <submittedName>
        <fullName evidence="1">Uncharacterized protein</fullName>
    </submittedName>
</protein>
<gene>
    <name evidence="1" type="ORF">LL229_02930</name>
</gene>
<dbReference type="RefSeq" id="WP_082231509.1">
    <property type="nucleotide sequence ID" value="NZ_CP015906.2"/>
</dbReference>
<reference evidence="1" key="1">
    <citation type="submission" date="2023-09" db="EMBL/GenBank/DDBJ databases">
        <title>Complete Genomes and Methylome analysis of Lactococcus lactis subs lactis strains.</title>
        <authorList>
            <person name="Fomenkov A."/>
            <person name="McDonnell B."/>
            <person name="Sun L."/>
            <person name="Van Sinderen D."/>
            <person name="Roberts R.J."/>
        </authorList>
    </citation>
    <scope>NUCLEOTIDE SEQUENCE</scope>
    <source>
        <strain evidence="1">229</strain>
    </source>
</reference>
<dbReference type="EMBL" id="CP090823">
    <property type="protein sequence ID" value="WNS48358.1"/>
    <property type="molecule type" value="Genomic_DNA"/>
</dbReference>
<organism evidence="1 2">
    <name type="scientific">Lactococcus lactis subsp. lactis</name>
    <name type="common">Streptococcus lactis</name>
    <dbReference type="NCBI Taxonomy" id="1360"/>
    <lineage>
        <taxon>Bacteria</taxon>
        <taxon>Bacillati</taxon>
        <taxon>Bacillota</taxon>
        <taxon>Bacilli</taxon>
        <taxon>Lactobacillales</taxon>
        <taxon>Streptococcaceae</taxon>
        <taxon>Lactococcus</taxon>
    </lineage>
</organism>
<accession>A0AAF0W386</accession>
<name>A0AAF0W386_LACLL</name>
<proteinExistence type="predicted"/>
<dbReference type="AlphaFoldDB" id="A0AAF0W386"/>
<evidence type="ECO:0000313" key="2">
    <source>
        <dbReference type="Proteomes" id="UP001055586"/>
    </source>
</evidence>
<dbReference type="Proteomes" id="UP001055586">
    <property type="component" value="Chromosome"/>
</dbReference>
<sequence length="82" mass="9333">MKFKAKPAYEAPTEIIIGYEELEPFEGFYDLLDDEGYVHGYYVDGYIIGGIAEVTDEYFQPEFWCPIDKSTLAAIGGDDDNY</sequence>
<evidence type="ECO:0000313" key="1">
    <source>
        <dbReference type="EMBL" id="WNS48358.1"/>
    </source>
</evidence>